<comment type="caution">
    <text evidence="3">The sequence shown here is derived from an EMBL/GenBank/DDBJ whole genome shotgun (WGS) entry which is preliminary data.</text>
</comment>
<sequence length="196" mass="21767">MATIHGSSSSSIRNGAGRVVDSGEHGAESPYFLQSSDHPGMVLVSNSLTGSNYLSWSRAMLIALGAKTKLGFIDGRCLKPDPTNSNVDRWIKVDYMATSWILNYISKEIVEAFLYTSSSFDLWNELKERCRECNGPLFYQLKRDISSISQGDFSVSQYYTKLNKLWDELSCLVHLPSCECGAAAKIAALESNDRLM</sequence>
<dbReference type="PANTHER" id="PTHR37610:SF40">
    <property type="entry name" value="OS01G0909600 PROTEIN"/>
    <property type="match status" value="1"/>
</dbReference>
<dbReference type="Pfam" id="PF03732">
    <property type="entry name" value="Retrotrans_gag"/>
    <property type="match status" value="1"/>
</dbReference>
<dbReference type="PANTHER" id="PTHR37610">
    <property type="entry name" value="CCHC-TYPE DOMAIN-CONTAINING PROTEIN"/>
    <property type="match status" value="1"/>
</dbReference>
<dbReference type="InterPro" id="IPR005162">
    <property type="entry name" value="Retrotrans_gag_dom"/>
</dbReference>
<dbReference type="AlphaFoldDB" id="A0AAP0I1J6"/>
<dbReference type="EMBL" id="JBBNAG010000009">
    <property type="protein sequence ID" value="KAK9104685.1"/>
    <property type="molecule type" value="Genomic_DNA"/>
</dbReference>
<gene>
    <name evidence="3" type="ORF">Scep_021529</name>
</gene>
<evidence type="ECO:0000313" key="3">
    <source>
        <dbReference type="EMBL" id="KAK9104685.1"/>
    </source>
</evidence>
<protein>
    <recommendedName>
        <fullName evidence="5">Retrotransposon Copia-like N-terminal domain-containing protein</fullName>
    </recommendedName>
</protein>
<evidence type="ECO:0000313" key="4">
    <source>
        <dbReference type="Proteomes" id="UP001419268"/>
    </source>
</evidence>
<evidence type="ECO:0008006" key="5">
    <source>
        <dbReference type="Google" id="ProtNLM"/>
    </source>
</evidence>
<proteinExistence type="predicted"/>
<evidence type="ECO:0000259" key="1">
    <source>
        <dbReference type="Pfam" id="PF03732"/>
    </source>
</evidence>
<dbReference type="Pfam" id="PF14244">
    <property type="entry name" value="Retrotran_gag_3"/>
    <property type="match status" value="1"/>
</dbReference>
<keyword evidence="4" id="KW-1185">Reference proteome</keyword>
<feature type="domain" description="Retrotransposon gag" evidence="1">
    <location>
        <begin position="97"/>
        <end position="170"/>
    </location>
</feature>
<dbReference type="Proteomes" id="UP001419268">
    <property type="component" value="Unassembled WGS sequence"/>
</dbReference>
<evidence type="ECO:0000259" key="2">
    <source>
        <dbReference type="Pfam" id="PF14244"/>
    </source>
</evidence>
<organism evidence="3 4">
    <name type="scientific">Stephania cephalantha</name>
    <dbReference type="NCBI Taxonomy" id="152367"/>
    <lineage>
        <taxon>Eukaryota</taxon>
        <taxon>Viridiplantae</taxon>
        <taxon>Streptophyta</taxon>
        <taxon>Embryophyta</taxon>
        <taxon>Tracheophyta</taxon>
        <taxon>Spermatophyta</taxon>
        <taxon>Magnoliopsida</taxon>
        <taxon>Ranunculales</taxon>
        <taxon>Menispermaceae</taxon>
        <taxon>Menispermoideae</taxon>
        <taxon>Cissampelideae</taxon>
        <taxon>Stephania</taxon>
    </lineage>
</organism>
<reference evidence="3 4" key="1">
    <citation type="submission" date="2024-01" db="EMBL/GenBank/DDBJ databases">
        <title>Genome assemblies of Stephania.</title>
        <authorList>
            <person name="Yang L."/>
        </authorList>
    </citation>
    <scope>NUCLEOTIDE SEQUENCE [LARGE SCALE GENOMIC DNA]</scope>
    <source>
        <strain evidence="3">JXDWG</strain>
        <tissue evidence="3">Leaf</tissue>
    </source>
</reference>
<dbReference type="InterPro" id="IPR029472">
    <property type="entry name" value="Copia-like_N"/>
</dbReference>
<accession>A0AAP0I1J6</accession>
<feature type="domain" description="Retrotransposon Copia-like N-terminal" evidence="2">
    <location>
        <begin position="35"/>
        <end position="81"/>
    </location>
</feature>
<name>A0AAP0I1J6_9MAGN</name>